<dbReference type="PROSITE" id="PS51257">
    <property type="entry name" value="PROKAR_LIPOPROTEIN"/>
    <property type="match status" value="1"/>
</dbReference>
<reference evidence="1" key="2">
    <citation type="submission" date="2021-04" db="EMBL/GenBank/DDBJ databases">
        <authorList>
            <person name="Gilroy R."/>
        </authorList>
    </citation>
    <scope>NUCLEOTIDE SEQUENCE</scope>
    <source>
        <strain evidence="1">ChiBcec15-1070</strain>
    </source>
</reference>
<dbReference type="EMBL" id="DXHL01000020">
    <property type="protein sequence ID" value="HIW10629.1"/>
    <property type="molecule type" value="Genomic_DNA"/>
</dbReference>
<dbReference type="AlphaFoldDB" id="A0A9D1QDJ5"/>
<accession>A0A9D1QDJ5</accession>
<evidence type="ECO:0000313" key="2">
    <source>
        <dbReference type="Proteomes" id="UP000823926"/>
    </source>
</evidence>
<protein>
    <submittedName>
        <fullName evidence="1">FimB/Mfa2 family fimbrial subunit</fullName>
    </submittedName>
</protein>
<dbReference type="InterPro" id="IPR033410">
    <property type="entry name" value="DUF5119"/>
</dbReference>
<proteinExistence type="predicted"/>
<comment type="caution">
    <text evidence="1">The sequence shown here is derived from an EMBL/GenBank/DDBJ whole genome shotgun (WGS) entry which is preliminary data.</text>
</comment>
<organism evidence="1 2">
    <name type="scientific">Candidatus Rikenella faecigallinarum</name>
    <dbReference type="NCBI Taxonomy" id="2838745"/>
    <lineage>
        <taxon>Bacteria</taxon>
        <taxon>Pseudomonadati</taxon>
        <taxon>Bacteroidota</taxon>
        <taxon>Bacteroidia</taxon>
        <taxon>Bacteroidales</taxon>
        <taxon>Rikenellaceae</taxon>
        <taxon>Rikenella</taxon>
    </lineage>
</organism>
<evidence type="ECO:0000313" key="1">
    <source>
        <dbReference type="EMBL" id="HIW10629.1"/>
    </source>
</evidence>
<gene>
    <name evidence="1" type="ORF">H9888_03910</name>
</gene>
<dbReference type="Pfam" id="PF17145">
    <property type="entry name" value="DUF5119"/>
    <property type="match status" value="1"/>
</dbReference>
<name>A0A9D1QDJ5_9BACT</name>
<sequence length="323" mass="35485">MKNQSKYGCASAWWRMMLVLALVLTLGGCKKRPYTRIAQIPLQVKLDWSALSEADVIPETLKLLLFREDGTLQAQYEISKDGQMLGLLDVGTYKAICVNLTDRVQLLNANTYESTQIVAKELSLSTGTLSTSIDDITSSLIYQPGWIYSSSMPEIKVGDPAITDDKNTLSTIVMPMHRTVKVVNFNFTVTGLTNEIQSVWGALDNVAAAVNLPESKILGEYQAASPFRLTPQEDGTLAGTMLIFGNAAETNEQLRNNLLLQFETSSGRTITQEEDITDLMQEAEGDDVVDIYVEANLEVQLNAGLITIIIDWKPGSGEDVDGH</sequence>
<reference evidence="1" key="1">
    <citation type="journal article" date="2021" name="PeerJ">
        <title>Extensive microbial diversity within the chicken gut microbiome revealed by metagenomics and culture.</title>
        <authorList>
            <person name="Gilroy R."/>
            <person name="Ravi A."/>
            <person name="Getino M."/>
            <person name="Pursley I."/>
            <person name="Horton D.L."/>
            <person name="Alikhan N.F."/>
            <person name="Baker D."/>
            <person name="Gharbi K."/>
            <person name="Hall N."/>
            <person name="Watson M."/>
            <person name="Adriaenssens E.M."/>
            <person name="Foster-Nyarko E."/>
            <person name="Jarju S."/>
            <person name="Secka A."/>
            <person name="Antonio M."/>
            <person name="Oren A."/>
            <person name="Chaudhuri R.R."/>
            <person name="La Ragione R."/>
            <person name="Hildebrand F."/>
            <person name="Pallen M.J."/>
        </authorList>
    </citation>
    <scope>NUCLEOTIDE SEQUENCE</scope>
    <source>
        <strain evidence="1">ChiBcec15-1070</strain>
    </source>
</reference>
<dbReference type="Proteomes" id="UP000823926">
    <property type="component" value="Unassembled WGS sequence"/>
</dbReference>